<keyword evidence="5" id="KW-1185">Reference proteome</keyword>
<dbReference type="InterPro" id="IPR011047">
    <property type="entry name" value="Quinoprotein_ADH-like_sf"/>
</dbReference>
<dbReference type="InterPro" id="IPR015943">
    <property type="entry name" value="WD40/YVTN_repeat-like_dom_sf"/>
</dbReference>
<dbReference type="InterPro" id="IPR002372">
    <property type="entry name" value="PQQ_rpt_dom"/>
</dbReference>
<dbReference type="Pfam" id="PF13360">
    <property type="entry name" value="PQQ_2"/>
    <property type="match status" value="2"/>
</dbReference>
<dbReference type="Proteomes" id="UP000017831">
    <property type="component" value="Unassembled WGS sequence"/>
</dbReference>
<protein>
    <recommendedName>
        <fullName evidence="6">Calcineurin-like phosphoesterase domain-containing protein</fullName>
    </recommendedName>
</protein>
<dbReference type="InterPro" id="IPR013783">
    <property type="entry name" value="Ig-like_fold"/>
</dbReference>
<dbReference type="Gene3D" id="2.60.40.10">
    <property type="entry name" value="Immunoglobulins"/>
    <property type="match status" value="1"/>
</dbReference>
<dbReference type="InterPro" id="IPR018391">
    <property type="entry name" value="PQQ_b-propeller_rpt"/>
</dbReference>
<dbReference type="eggNOG" id="COG1520">
    <property type="taxonomic scope" value="Bacteria"/>
</dbReference>
<feature type="domain" description="Calcineurin-like phosphoesterase" evidence="1">
    <location>
        <begin position="108"/>
        <end position="283"/>
    </location>
</feature>
<dbReference type="Gene3D" id="2.40.128.630">
    <property type="match status" value="1"/>
</dbReference>
<dbReference type="Pfam" id="PF16371">
    <property type="entry name" value="MetallophosN"/>
    <property type="match status" value="1"/>
</dbReference>
<evidence type="ECO:0000259" key="3">
    <source>
        <dbReference type="Pfam" id="PF16371"/>
    </source>
</evidence>
<evidence type="ECO:0000259" key="1">
    <source>
        <dbReference type="Pfam" id="PF00149"/>
    </source>
</evidence>
<organism evidence="4 5">
    <name type="scientific">Phocaeicola massiliensis B84634 = Timone 84634 = DSM 17679 = JCM 13223</name>
    <dbReference type="NCBI Taxonomy" id="1121098"/>
    <lineage>
        <taxon>Bacteria</taxon>
        <taxon>Pseudomonadati</taxon>
        <taxon>Bacteroidota</taxon>
        <taxon>Bacteroidia</taxon>
        <taxon>Bacteroidales</taxon>
        <taxon>Bacteroidaceae</taxon>
        <taxon>Phocaeicola</taxon>
    </lineage>
</organism>
<feature type="domain" description="Calcineurin-like phosphoesterase N-terminal" evidence="3">
    <location>
        <begin position="25"/>
        <end position="92"/>
    </location>
</feature>
<feature type="domain" description="Pyrrolo-quinoline quinone repeat" evidence="2">
    <location>
        <begin position="477"/>
        <end position="640"/>
    </location>
</feature>
<dbReference type="AlphaFoldDB" id="U6RAB7"/>
<dbReference type="InterPro" id="IPR029052">
    <property type="entry name" value="Metallo-depent_PP-like"/>
</dbReference>
<reference evidence="4 5" key="1">
    <citation type="submission" date="2013-04" db="EMBL/GenBank/DDBJ databases">
        <title>The Genome Sequence of Bacteroides massiliensis DSM 17679.</title>
        <authorList>
            <consortium name="The Broad Institute Genomics Platform"/>
            <person name="Earl A."/>
            <person name="Ward D."/>
            <person name="Feldgarden M."/>
            <person name="Gevers D."/>
            <person name="Martens E."/>
            <person name="Fenner L."/>
            <person name="Roux V."/>
            <person name="Mallet M.N."/>
            <person name="Raoult D."/>
            <person name="Walker B."/>
            <person name="Young S."/>
            <person name="Zeng Q."/>
            <person name="Gargeya S."/>
            <person name="Fitzgerald M."/>
            <person name="Haas B."/>
            <person name="Abouelleil A."/>
            <person name="Allen A.W."/>
            <person name="Alvarado L."/>
            <person name="Arachchi H.M."/>
            <person name="Berlin A.M."/>
            <person name="Chapman S.B."/>
            <person name="Gainer-Dewar J."/>
            <person name="Goldberg J."/>
            <person name="Griggs A."/>
            <person name="Gujja S."/>
            <person name="Hansen M."/>
            <person name="Howarth C."/>
            <person name="Imamovic A."/>
            <person name="Ireland A."/>
            <person name="Larimer J."/>
            <person name="McCowan C."/>
            <person name="Murphy C."/>
            <person name="Pearson M."/>
            <person name="Poon T.W."/>
            <person name="Priest M."/>
            <person name="Roberts A."/>
            <person name="Saif S."/>
            <person name="Shea T."/>
            <person name="Sisk P."/>
            <person name="Sykes S."/>
            <person name="Wortman J."/>
            <person name="Nusbaum C."/>
            <person name="Birren B."/>
        </authorList>
    </citation>
    <scope>NUCLEOTIDE SEQUENCE [LARGE SCALE GENOMIC DNA]</scope>
    <source>
        <strain evidence="5">B84634 / Timone 84634 / DSM 17679 / JCM 13223</strain>
    </source>
</reference>
<dbReference type="Pfam" id="PF00149">
    <property type="entry name" value="Metallophos"/>
    <property type="match status" value="1"/>
</dbReference>
<dbReference type="EMBL" id="AQHY01000039">
    <property type="protein sequence ID" value="EOA52681.1"/>
    <property type="molecule type" value="Genomic_DNA"/>
</dbReference>
<dbReference type="SUPFAM" id="SSF101898">
    <property type="entry name" value="NHL repeat"/>
    <property type="match status" value="1"/>
</dbReference>
<evidence type="ECO:0000313" key="4">
    <source>
        <dbReference type="EMBL" id="EOA52681.1"/>
    </source>
</evidence>
<dbReference type="PATRIC" id="fig|1121098.3.peg.3379"/>
<evidence type="ECO:0000313" key="5">
    <source>
        <dbReference type="Proteomes" id="UP000017831"/>
    </source>
</evidence>
<dbReference type="SUPFAM" id="SSF56300">
    <property type="entry name" value="Metallo-dependent phosphatases"/>
    <property type="match status" value="1"/>
</dbReference>
<dbReference type="Gene3D" id="3.60.21.10">
    <property type="match status" value="1"/>
</dbReference>
<evidence type="ECO:0008006" key="6">
    <source>
        <dbReference type="Google" id="ProtNLM"/>
    </source>
</evidence>
<accession>U6RAB7</accession>
<dbReference type="SMART" id="SM00564">
    <property type="entry name" value="PQQ"/>
    <property type="match status" value="6"/>
</dbReference>
<dbReference type="Gene3D" id="2.130.10.10">
    <property type="entry name" value="YVTN repeat-like/Quinoprotein amine dehydrogenase"/>
    <property type="match status" value="1"/>
</dbReference>
<dbReference type="Gene3D" id="2.40.10.480">
    <property type="match status" value="1"/>
</dbReference>
<proteinExistence type="predicted"/>
<dbReference type="eggNOG" id="COG1409">
    <property type="taxonomic scope" value="Bacteria"/>
</dbReference>
<feature type="domain" description="Pyrrolo-quinoline quinone repeat" evidence="2">
    <location>
        <begin position="736"/>
        <end position="805"/>
    </location>
</feature>
<gene>
    <name evidence="4" type="ORF">HMPREF1534_03332</name>
</gene>
<evidence type="ECO:0000259" key="2">
    <source>
        <dbReference type="Pfam" id="PF13360"/>
    </source>
</evidence>
<sequence length="808" mass="88619">MLLAASLPAAAAHHGRVFVDKNHNGSFDKGEKVLKDVKVSDGLNVVKTDANGMYTLPGHERERFVFITLPSGYKAGDKHYHPITAAAGNYDFGLIPYQAGIDKKGAHRFIQVSDTEIFNTTGNEAWAENIRQYAANEKPAFIIHTGDICYEKGLKEHIELMNTQNMNIPMFYCIGNHDLVKGKYGEECFEKYYGPVYYSFDVAGVHYIVTPMPGGDYRPGYTKDDVCRWLKNDLAHVSPETPIYIFNHDILTYGNDFTYKGKTESINLNEYNLKAWIYGHWHINHKKKQGNVYTICTSSLDKGGIDHSTSAYRVMHVDGKGDFTSELRYTYLDKKLCIASPVGESASRVVTANVYSSVSPVRKASYTCTDGTRTILKNKPLTQVSDWTWSADMPLKEQYKGKKLTLQVVAEFKNGETTKTETNFVYLPGETTVKLDGNWDNLAGNAAHTGISTAQLDSTLSLAWVRNVGANLYMSSPLIHNGKIFTASIDEDLKGKAFIYAMDGASGKIVWKYPVASSIKNTIAITDDIVFAQDVLGNLYAVDCESGTLRWKTQLPVNGLPGLIEGLATDKGIVYAGTGKALSAFEARTGKLIWRNNDWNQREGTTTTLSVGSGVVIGSVQWSALYANDLKTGKKLWSASNHGLRNRGASAAIHNGLLYLISNKAFFIMEARTGRIIVRKTLPYSVDVTSTPLLTDKEIIFGTAKEGLVALDNQTLEEKWKCPVGDALIYTSPYSRPVSGTIETTPVLAGKMIAVGASDGTIYGVDKATGKITWKHATGSPVFGSVAASGNALVATDFGGNVYVFTRK</sequence>
<dbReference type="STRING" id="1121098.HMPREF1534_03332"/>
<dbReference type="HOGENOM" id="CLU_021028_0_0_10"/>
<dbReference type="InterPro" id="IPR032285">
    <property type="entry name" value="Metallophos_N"/>
</dbReference>
<dbReference type="SUPFAM" id="SSF50998">
    <property type="entry name" value="Quinoprotein alcohol dehydrogenase-like"/>
    <property type="match status" value="1"/>
</dbReference>
<dbReference type="PANTHER" id="PTHR34512:SF30">
    <property type="entry name" value="OUTER MEMBRANE PROTEIN ASSEMBLY FACTOR BAMB"/>
    <property type="match status" value="1"/>
</dbReference>
<dbReference type="InterPro" id="IPR004843">
    <property type="entry name" value="Calcineurin-like_PHP"/>
</dbReference>
<name>U6RAB7_9BACT</name>
<dbReference type="GO" id="GO:0016787">
    <property type="term" value="F:hydrolase activity"/>
    <property type="evidence" value="ECO:0007669"/>
    <property type="project" value="InterPro"/>
</dbReference>
<comment type="caution">
    <text evidence="4">The sequence shown here is derived from an EMBL/GenBank/DDBJ whole genome shotgun (WGS) entry which is preliminary data.</text>
</comment>
<dbReference type="PANTHER" id="PTHR34512">
    <property type="entry name" value="CELL SURFACE PROTEIN"/>
    <property type="match status" value="1"/>
</dbReference>